<dbReference type="EC" id="3.1.1.-" evidence="10"/>
<dbReference type="Pfam" id="PF07519">
    <property type="entry name" value="Tannase"/>
    <property type="match status" value="2"/>
</dbReference>
<feature type="chain" id="PRO_5015376413" description="Carboxylic ester hydrolase" evidence="10">
    <location>
        <begin position="24"/>
        <end position="517"/>
    </location>
</feature>
<dbReference type="AlphaFoldDB" id="A0A2S4L2P1"/>
<keyword evidence="2" id="KW-0719">Serine esterase</keyword>
<evidence type="ECO:0000256" key="2">
    <source>
        <dbReference type="ARBA" id="ARBA00022487"/>
    </source>
</evidence>
<accession>A0A2S4L2P1</accession>
<keyword evidence="3" id="KW-0624">Polysaccharide degradation</keyword>
<name>A0A2S4L2P1_9HYPO</name>
<keyword evidence="3" id="KW-0858">Xylan degradation</keyword>
<evidence type="ECO:0000256" key="5">
    <source>
        <dbReference type="ARBA" id="ARBA00022729"/>
    </source>
</evidence>
<dbReference type="Proteomes" id="UP000237481">
    <property type="component" value="Unassembled WGS sequence"/>
</dbReference>
<dbReference type="SUPFAM" id="SSF53474">
    <property type="entry name" value="alpha/beta-Hydrolases"/>
    <property type="match status" value="2"/>
</dbReference>
<dbReference type="InterPro" id="IPR029058">
    <property type="entry name" value="AB_hydrolase_fold"/>
</dbReference>
<dbReference type="EMBL" id="PKSG01000307">
    <property type="protein sequence ID" value="POR36713.1"/>
    <property type="molecule type" value="Genomic_DNA"/>
</dbReference>
<dbReference type="GO" id="GO:0045493">
    <property type="term" value="P:xylan catabolic process"/>
    <property type="evidence" value="ECO:0007669"/>
    <property type="project" value="UniProtKB-KW"/>
</dbReference>
<organism evidence="11 12">
    <name type="scientific">Tolypocladium paradoxum</name>
    <dbReference type="NCBI Taxonomy" id="94208"/>
    <lineage>
        <taxon>Eukaryota</taxon>
        <taxon>Fungi</taxon>
        <taxon>Dikarya</taxon>
        <taxon>Ascomycota</taxon>
        <taxon>Pezizomycotina</taxon>
        <taxon>Sordariomycetes</taxon>
        <taxon>Hypocreomycetidae</taxon>
        <taxon>Hypocreales</taxon>
        <taxon>Ophiocordycipitaceae</taxon>
        <taxon>Tolypocladium</taxon>
    </lineage>
</organism>
<keyword evidence="8" id="KW-1015">Disulfide bond</keyword>
<dbReference type="Gene3D" id="3.40.50.1820">
    <property type="entry name" value="alpha/beta hydrolase"/>
    <property type="match status" value="1"/>
</dbReference>
<comment type="similarity">
    <text evidence="1 10">Belongs to the tannase family.</text>
</comment>
<comment type="caution">
    <text evidence="11">The sequence shown here is derived from an EMBL/GenBank/DDBJ whole genome shotgun (WGS) entry which is preliminary data.</text>
</comment>
<dbReference type="GO" id="GO:0046872">
    <property type="term" value="F:metal ion binding"/>
    <property type="evidence" value="ECO:0007669"/>
    <property type="project" value="UniProtKB-KW"/>
</dbReference>
<dbReference type="STRING" id="94208.A0A2S4L2P1"/>
<sequence length="517" mass="56887">MLMFLHLCMSLAALNTLSVVAAAQHACPDSFRQRCLSFAPERLIRNSTRTHLEYVANGTTLQLTDNVASCARPSQLVSANLCRVALQMPTSQRSGIKFELWLPEEWPGRRYVATGNGDVDGCIKYEDLAYTTANGFAAMGTNNGHDGTTGVSFLHNPDVLEDFAYRALHTGTVAAKLLTEAFYNKPPAHSYYIGCSLGGRMGIKAAEMYPGDYDGIVAGAPAVDFNNLQGERAMFYPITGAVGSPDFIGPDIWKGLIHDEVLRQCDALDGVTDGIIEVPDRCHFQPERLLCPPGANASGACLNAQQVEQLKKIYAPYRYPNGTLIFPRMNPGNEVFAVQKLLAGAPFSYSQDWFRYVVLGDPTWDAATYSTSLVALAEQLNPFGMRTFPRALPAFKARGGRLLGYHFGQDNQITSFNTERLWDRMAEGDAHLQRWFRFFRVGGMAAQGVGFEPSGNVLAAMVAWVERGRAPDTMTGTKFVNDTVSLGVGFRRKHCPYPSTQTYIGGDHKLPSSWRCR</sequence>
<dbReference type="OrthoDB" id="3039123at2759"/>
<evidence type="ECO:0000256" key="10">
    <source>
        <dbReference type="RuleBase" id="RU361238"/>
    </source>
</evidence>
<protein>
    <recommendedName>
        <fullName evidence="10">Carboxylic ester hydrolase</fullName>
        <ecNumber evidence="10">3.1.1.-</ecNumber>
    </recommendedName>
</protein>
<evidence type="ECO:0000256" key="7">
    <source>
        <dbReference type="ARBA" id="ARBA00022837"/>
    </source>
</evidence>
<dbReference type="PANTHER" id="PTHR33938:SF15">
    <property type="entry name" value="FERULOYL ESTERASE B-RELATED"/>
    <property type="match status" value="1"/>
</dbReference>
<gene>
    <name evidence="11" type="ORF">TPAR_03101</name>
</gene>
<keyword evidence="6 10" id="KW-0378">Hydrolase</keyword>
<evidence type="ECO:0000313" key="12">
    <source>
        <dbReference type="Proteomes" id="UP000237481"/>
    </source>
</evidence>
<dbReference type="GO" id="GO:0030600">
    <property type="term" value="F:feruloyl esterase activity"/>
    <property type="evidence" value="ECO:0007669"/>
    <property type="project" value="UniProtKB-EC"/>
</dbReference>
<evidence type="ECO:0000256" key="9">
    <source>
        <dbReference type="ARBA" id="ARBA00034075"/>
    </source>
</evidence>
<evidence type="ECO:0000256" key="6">
    <source>
        <dbReference type="ARBA" id="ARBA00022801"/>
    </source>
</evidence>
<dbReference type="InterPro" id="IPR011118">
    <property type="entry name" value="Tannase/feruloyl_esterase"/>
</dbReference>
<evidence type="ECO:0000313" key="11">
    <source>
        <dbReference type="EMBL" id="POR36713.1"/>
    </source>
</evidence>
<evidence type="ECO:0000256" key="8">
    <source>
        <dbReference type="ARBA" id="ARBA00023157"/>
    </source>
</evidence>
<comment type="catalytic activity">
    <reaction evidence="9">
        <text>feruloyl-polysaccharide + H2O = ferulate + polysaccharide.</text>
        <dbReference type="EC" id="3.1.1.73"/>
    </reaction>
</comment>
<keyword evidence="4" id="KW-0479">Metal-binding</keyword>
<keyword evidence="5 10" id="KW-0732">Signal</keyword>
<feature type="signal peptide" evidence="10">
    <location>
        <begin position="1"/>
        <end position="23"/>
    </location>
</feature>
<reference evidence="11 12" key="1">
    <citation type="submission" date="2018-01" db="EMBL/GenBank/DDBJ databases">
        <title>Harnessing the power of phylogenomics to disentangle the directionality and signatures of interkingdom host jumping in the parasitic fungal genus Tolypocladium.</title>
        <authorList>
            <person name="Quandt C.A."/>
            <person name="Patterson W."/>
            <person name="Spatafora J.W."/>
        </authorList>
    </citation>
    <scope>NUCLEOTIDE SEQUENCE [LARGE SCALE GENOMIC DNA]</scope>
    <source>
        <strain evidence="11 12">NRBC 100945</strain>
    </source>
</reference>
<dbReference type="PANTHER" id="PTHR33938">
    <property type="entry name" value="FERULOYL ESTERASE B-RELATED"/>
    <property type="match status" value="1"/>
</dbReference>
<evidence type="ECO:0000256" key="4">
    <source>
        <dbReference type="ARBA" id="ARBA00022723"/>
    </source>
</evidence>
<evidence type="ECO:0000256" key="1">
    <source>
        <dbReference type="ARBA" id="ARBA00006249"/>
    </source>
</evidence>
<keyword evidence="3" id="KW-0119">Carbohydrate metabolism</keyword>
<keyword evidence="7" id="KW-0106">Calcium</keyword>
<evidence type="ECO:0000256" key="3">
    <source>
        <dbReference type="ARBA" id="ARBA00022651"/>
    </source>
</evidence>
<proteinExistence type="inferred from homology"/>
<keyword evidence="12" id="KW-1185">Reference proteome</keyword>